<dbReference type="AlphaFoldDB" id="A0A645ICB4"/>
<evidence type="ECO:0000313" key="2">
    <source>
        <dbReference type="EMBL" id="MPN48472.1"/>
    </source>
</evidence>
<feature type="region of interest" description="Disordered" evidence="1">
    <location>
        <begin position="50"/>
        <end position="101"/>
    </location>
</feature>
<gene>
    <name evidence="2" type="ORF">SDC9_196079</name>
</gene>
<accession>A0A645ICB4</accession>
<name>A0A645ICB4_9ZZZZ</name>
<protein>
    <submittedName>
        <fullName evidence="2">Uncharacterized protein</fullName>
    </submittedName>
</protein>
<sequence>MLLTSRRRLTSGDPGRGATLQHHHLARYQGRQLRRRQSCQAIVLTAVAGHHVATGRRQRGHGGGQSGTQDKPGAGNMGTAIGDAGRHIHHPRLGRGGEPVG</sequence>
<evidence type="ECO:0000256" key="1">
    <source>
        <dbReference type="SAM" id="MobiDB-lite"/>
    </source>
</evidence>
<proteinExistence type="predicted"/>
<dbReference type="EMBL" id="VSSQ01110817">
    <property type="protein sequence ID" value="MPN48472.1"/>
    <property type="molecule type" value="Genomic_DNA"/>
</dbReference>
<reference evidence="2" key="1">
    <citation type="submission" date="2019-08" db="EMBL/GenBank/DDBJ databases">
        <authorList>
            <person name="Kucharzyk K."/>
            <person name="Murdoch R.W."/>
            <person name="Higgins S."/>
            <person name="Loffler F."/>
        </authorList>
    </citation>
    <scope>NUCLEOTIDE SEQUENCE</scope>
</reference>
<organism evidence="2">
    <name type="scientific">bioreactor metagenome</name>
    <dbReference type="NCBI Taxonomy" id="1076179"/>
    <lineage>
        <taxon>unclassified sequences</taxon>
        <taxon>metagenomes</taxon>
        <taxon>ecological metagenomes</taxon>
    </lineage>
</organism>
<comment type="caution">
    <text evidence="2">The sequence shown here is derived from an EMBL/GenBank/DDBJ whole genome shotgun (WGS) entry which is preliminary data.</text>
</comment>